<dbReference type="GO" id="GO:0003677">
    <property type="term" value="F:DNA binding"/>
    <property type="evidence" value="ECO:0007669"/>
    <property type="project" value="UniProtKB-UniRule"/>
</dbReference>
<feature type="domain" description="HMG box" evidence="3">
    <location>
        <begin position="6"/>
        <end position="73"/>
    </location>
</feature>
<keyword evidence="1" id="KW-0238">DNA-binding</keyword>
<dbReference type="Pfam" id="PF00505">
    <property type="entry name" value="HMG_box"/>
    <property type="match status" value="1"/>
</dbReference>
<proteinExistence type="predicted"/>
<keyword evidence="1" id="KW-0539">Nucleus</keyword>
<sequence>MSVTVPKRSLNAFFVFRSYINKKVQFPDWTHQNDISRYAGQLWRKMGTEEKSEFYRLAEEERLQGSQPLYKRKCTRNNSRGGNGNRKTGQSIQVVDTGCGSTSKSSSYVDSLPNANTNLMTDVPLLPYPITHTQDPLHITYFTRALSSLSFSNITLAVPKPVYAFPSWIFNNDKLESPPIMDVPRRTNLLNQSLEYTDISLVPFN</sequence>
<name>A0A286U9B1_9AGAM</name>
<dbReference type="Proteomes" id="UP000217199">
    <property type="component" value="Unassembled WGS sequence"/>
</dbReference>
<dbReference type="InterPro" id="IPR009071">
    <property type="entry name" value="HMG_box_dom"/>
</dbReference>
<accession>A0A286U9B1</accession>
<dbReference type="OrthoDB" id="6247875at2759"/>
<dbReference type="SUPFAM" id="SSF47095">
    <property type="entry name" value="HMG-box"/>
    <property type="match status" value="1"/>
</dbReference>
<evidence type="ECO:0000256" key="2">
    <source>
        <dbReference type="SAM" id="MobiDB-lite"/>
    </source>
</evidence>
<dbReference type="AlphaFoldDB" id="A0A286U9B1"/>
<dbReference type="InterPro" id="IPR036910">
    <property type="entry name" value="HMG_box_dom_sf"/>
</dbReference>
<feature type="DNA-binding region" description="HMG box" evidence="1">
    <location>
        <begin position="6"/>
        <end position="73"/>
    </location>
</feature>
<dbReference type="GO" id="GO:0005634">
    <property type="term" value="C:nucleus"/>
    <property type="evidence" value="ECO:0007669"/>
    <property type="project" value="UniProtKB-UniRule"/>
</dbReference>
<dbReference type="InParanoid" id="A0A286U9B1"/>
<reference evidence="4 5" key="1">
    <citation type="journal article" date="2017" name="Mol. Ecol.">
        <title>Comparative and population genomic landscape of Phellinus noxius: A hypervariable fungus causing root rot in trees.</title>
        <authorList>
            <person name="Chung C.L."/>
            <person name="Lee T.J."/>
            <person name="Akiba M."/>
            <person name="Lee H.H."/>
            <person name="Kuo T.H."/>
            <person name="Liu D."/>
            <person name="Ke H.M."/>
            <person name="Yokoi T."/>
            <person name="Roa M.B."/>
            <person name="Lu M.J."/>
            <person name="Chang Y.Y."/>
            <person name="Ann P.J."/>
            <person name="Tsai J.N."/>
            <person name="Chen C.Y."/>
            <person name="Tzean S.S."/>
            <person name="Ota Y."/>
            <person name="Hattori T."/>
            <person name="Sahashi N."/>
            <person name="Liou R.F."/>
            <person name="Kikuchi T."/>
            <person name="Tsai I.J."/>
        </authorList>
    </citation>
    <scope>NUCLEOTIDE SEQUENCE [LARGE SCALE GENOMIC DNA]</scope>
    <source>
        <strain evidence="4 5">FFPRI411160</strain>
    </source>
</reference>
<evidence type="ECO:0000313" key="4">
    <source>
        <dbReference type="EMBL" id="PAV16139.1"/>
    </source>
</evidence>
<dbReference type="Gene3D" id="1.10.30.10">
    <property type="entry name" value="High mobility group box domain"/>
    <property type="match status" value="1"/>
</dbReference>
<dbReference type="SMART" id="SM00398">
    <property type="entry name" value="HMG"/>
    <property type="match status" value="1"/>
</dbReference>
<evidence type="ECO:0000256" key="1">
    <source>
        <dbReference type="PROSITE-ProRule" id="PRU00267"/>
    </source>
</evidence>
<evidence type="ECO:0000313" key="5">
    <source>
        <dbReference type="Proteomes" id="UP000217199"/>
    </source>
</evidence>
<comment type="caution">
    <text evidence="4">The sequence shown here is derived from an EMBL/GenBank/DDBJ whole genome shotgun (WGS) entry which is preliminary data.</text>
</comment>
<dbReference type="EMBL" id="NBII01000008">
    <property type="protein sequence ID" value="PAV16139.1"/>
    <property type="molecule type" value="Genomic_DNA"/>
</dbReference>
<protein>
    <recommendedName>
        <fullName evidence="3">HMG box domain-containing protein</fullName>
    </recommendedName>
</protein>
<feature type="compositionally biased region" description="Polar residues" evidence="2">
    <location>
        <begin position="87"/>
        <end position="96"/>
    </location>
</feature>
<evidence type="ECO:0000259" key="3">
    <source>
        <dbReference type="PROSITE" id="PS50118"/>
    </source>
</evidence>
<keyword evidence="5" id="KW-1185">Reference proteome</keyword>
<feature type="region of interest" description="Disordered" evidence="2">
    <location>
        <begin position="71"/>
        <end position="96"/>
    </location>
</feature>
<dbReference type="PROSITE" id="PS50118">
    <property type="entry name" value="HMG_BOX_2"/>
    <property type="match status" value="1"/>
</dbReference>
<gene>
    <name evidence="4" type="ORF">PNOK_0775900</name>
</gene>
<organism evidence="4 5">
    <name type="scientific">Pyrrhoderma noxium</name>
    <dbReference type="NCBI Taxonomy" id="2282107"/>
    <lineage>
        <taxon>Eukaryota</taxon>
        <taxon>Fungi</taxon>
        <taxon>Dikarya</taxon>
        <taxon>Basidiomycota</taxon>
        <taxon>Agaricomycotina</taxon>
        <taxon>Agaricomycetes</taxon>
        <taxon>Hymenochaetales</taxon>
        <taxon>Hymenochaetaceae</taxon>
        <taxon>Pyrrhoderma</taxon>
    </lineage>
</organism>